<sequence length="361" mass="39430">MDTLTSRCFEGRGYTHDGMNKAACFIQDRFKEMGLQPLAGKQYQQSFSYPVNTFPGRASLFINGVQLVAGRDFIPSPESAGVKGAGKLVQKDATHFIDLQNRIVVDVQKKLTWSVAPQAADYTVIQVDSVSFSKVGKPETIEIDLENKLVSRFKAANVCAMVKGSVYPDSVILLTAHYDHLGGLGTEAYFPGANDNASGVALLLSLAQYYSKHPQPYSIGFICFAGEEAGLLGSNYYTQHPLLPLKQIRFLLNMDMVGTGEDGITVVNATEFPDAFASLQQLNKDKKYLADVKSRGKAANSDHYPFSEKGVPAFFMYTLGGIRAYHDVFDVASTLPMQEFSDLGGLIKDFFAYLQSGAAAN</sequence>
<organism evidence="2 3">
    <name type="scientific">Filimonas effusa</name>
    <dbReference type="NCBI Taxonomy" id="2508721"/>
    <lineage>
        <taxon>Bacteria</taxon>
        <taxon>Pseudomonadati</taxon>
        <taxon>Bacteroidota</taxon>
        <taxon>Chitinophagia</taxon>
        <taxon>Chitinophagales</taxon>
        <taxon>Chitinophagaceae</taxon>
        <taxon>Filimonas</taxon>
    </lineage>
</organism>
<gene>
    <name evidence="2" type="ORF">ESB13_02990</name>
</gene>
<dbReference type="Gene3D" id="3.40.630.10">
    <property type="entry name" value="Zn peptidases"/>
    <property type="match status" value="1"/>
</dbReference>
<dbReference type="PANTHER" id="PTHR12147">
    <property type="entry name" value="METALLOPEPTIDASE M28 FAMILY MEMBER"/>
    <property type="match status" value="1"/>
</dbReference>
<dbReference type="InterPro" id="IPR007484">
    <property type="entry name" value="Peptidase_M28"/>
</dbReference>
<dbReference type="GO" id="GO:0006508">
    <property type="term" value="P:proteolysis"/>
    <property type="evidence" value="ECO:0007669"/>
    <property type="project" value="InterPro"/>
</dbReference>
<dbReference type="OrthoDB" id="9764939at2"/>
<reference evidence="2 3" key="1">
    <citation type="submission" date="2019-01" db="EMBL/GenBank/DDBJ databases">
        <title>Filimonas sp. strain TTM-71.</title>
        <authorList>
            <person name="Chen W.-M."/>
        </authorList>
    </citation>
    <scope>NUCLEOTIDE SEQUENCE [LARGE SCALE GENOMIC DNA]</scope>
    <source>
        <strain evidence="2 3">TTM-71</strain>
    </source>
</reference>
<dbReference type="GO" id="GO:0008235">
    <property type="term" value="F:metalloexopeptidase activity"/>
    <property type="evidence" value="ECO:0007669"/>
    <property type="project" value="InterPro"/>
</dbReference>
<proteinExistence type="predicted"/>
<dbReference type="Pfam" id="PF04389">
    <property type="entry name" value="Peptidase_M28"/>
    <property type="match status" value="1"/>
</dbReference>
<dbReference type="InterPro" id="IPR045175">
    <property type="entry name" value="M28_fam"/>
</dbReference>
<dbReference type="Proteomes" id="UP000290545">
    <property type="component" value="Unassembled WGS sequence"/>
</dbReference>
<dbReference type="EMBL" id="SDHZ01000001">
    <property type="protein sequence ID" value="RXK87415.1"/>
    <property type="molecule type" value="Genomic_DNA"/>
</dbReference>
<evidence type="ECO:0000313" key="3">
    <source>
        <dbReference type="Proteomes" id="UP000290545"/>
    </source>
</evidence>
<dbReference type="SUPFAM" id="SSF53187">
    <property type="entry name" value="Zn-dependent exopeptidases"/>
    <property type="match status" value="1"/>
</dbReference>
<protein>
    <submittedName>
        <fullName evidence="2">M28 family peptidase</fullName>
    </submittedName>
</protein>
<keyword evidence="3" id="KW-1185">Reference proteome</keyword>
<evidence type="ECO:0000259" key="1">
    <source>
        <dbReference type="Pfam" id="PF04389"/>
    </source>
</evidence>
<accession>A0A4Q1DEQ4</accession>
<comment type="caution">
    <text evidence="2">The sequence shown here is derived from an EMBL/GenBank/DDBJ whole genome shotgun (WGS) entry which is preliminary data.</text>
</comment>
<evidence type="ECO:0000313" key="2">
    <source>
        <dbReference type="EMBL" id="RXK87415.1"/>
    </source>
</evidence>
<name>A0A4Q1DEQ4_9BACT</name>
<feature type="domain" description="Peptidase M28" evidence="1">
    <location>
        <begin position="157"/>
        <end position="341"/>
    </location>
</feature>
<dbReference type="AlphaFoldDB" id="A0A4Q1DEQ4"/>
<dbReference type="PANTHER" id="PTHR12147:SF26">
    <property type="entry name" value="PEPTIDASE M28 DOMAIN-CONTAINING PROTEIN"/>
    <property type="match status" value="1"/>
</dbReference>